<dbReference type="InterPro" id="IPR050413">
    <property type="entry name" value="TCR_beta_variable"/>
</dbReference>
<dbReference type="GeneTree" id="ENSGT00940000166007"/>
<organism evidence="5 6">
    <name type="scientific">Xiphophorus maculatus</name>
    <name type="common">Southern platyfish</name>
    <name type="synonym">Platypoecilus maculatus</name>
    <dbReference type="NCBI Taxonomy" id="8083"/>
    <lineage>
        <taxon>Eukaryota</taxon>
        <taxon>Metazoa</taxon>
        <taxon>Chordata</taxon>
        <taxon>Craniata</taxon>
        <taxon>Vertebrata</taxon>
        <taxon>Euteleostomi</taxon>
        <taxon>Actinopterygii</taxon>
        <taxon>Neopterygii</taxon>
        <taxon>Teleostei</taxon>
        <taxon>Neoteleostei</taxon>
        <taxon>Acanthomorphata</taxon>
        <taxon>Ovalentaria</taxon>
        <taxon>Atherinomorphae</taxon>
        <taxon>Cyprinodontiformes</taxon>
        <taxon>Poeciliidae</taxon>
        <taxon>Poeciliinae</taxon>
        <taxon>Xiphophorus</taxon>
    </lineage>
</organism>
<dbReference type="SUPFAM" id="SSF48726">
    <property type="entry name" value="Immunoglobulin"/>
    <property type="match status" value="1"/>
</dbReference>
<dbReference type="PANTHER" id="PTHR23268">
    <property type="entry name" value="T-CELL RECEPTOR BETA CHAIN"/>
    <property type="match status" value="1"/>
</dbReference>
<dbReference type="GO" id="GO:0002376">
    <property type="term" value="P:immune system process"/>
    <property type="evidence" value="ECO:0007669"/>
    <property type="project" value="UniProtKB-KW"/>
</dbReference>
<dbReference type="CDD" id="cd00099">
    <property type="entry name" value="IgV"/>
    <property type="match status" value="1"/>
</dbReference>
<evidence type="ECO:0000256" key="1">
    <source>
        <dbReference type="ARBA" id="ARBA00022729"/>
    </source>
</evidence>
<dbReference type="InterPro" id="IPR036179">
    <property type="entry name" value="Ig-like_dom_sf"/>
</dbReference>
<dbReference type="InterPro" id="IPR013106">
    <property type="entry name" value="Ig_V-set"/>
</dbReference>
<proteinExistence type="predicted"/>
<dbReference type="InParanoid" id="A0A3B5Q784"/>
<evidence type="ECO:0000259" key="4">
    <source>
        <dbReference type="PROSITE" id="PS50835"/>
    </source>
</evidence>
<evidence type="ECO:0000313" key="5">
    <source>
        <dbReference type="Ensembl" id="ENSXMAP00000025896.1"/>
    </source>
</evidence>
<evidence type="ECO:0000256" key="3">
    <source>
        <dbReference type="SAM" id="SignalP"/>
    </source>
</evidence>
<keyword evidence="6" id="KW-1185">Reference proteome</keyword>
<dbReference type="Pfam" id="PF07686">
    <property type="entry name" value="V-set"/>
    <property type="match status" value="1"/>
</dbReference>
<dbReference type="GO" id="GO:0005886">
    <property type="term" value="C:plasma membrane"/>
    <property type="evidence" value="ECO:0007669"/>
    <property type="project" value="TreeGrafter"/>
</dbReference>
<reference evidence="5" key="3">
    <citation type="submission" date="2025-08" db="UniProtKB">
        <authorList>
            <consortium name="Ensembl"/>
        </authorList>
    </citation>
    <scope>IDENTIFICATION</scope>
    <source>
        <strain evidence="5">JP 163 A</strain>
    </source>
</reference>
<dbReference type="InterPro" id="IPR007110">
    <property type="entry name" value="Ig-like_dom"/>
</dbReference>
<reference evidence="5" key="4">
    <citation type="submission" date="2025-09" db="UniProtKB">
        <authorList>
            <consortium name="Ensembl"/>
        </authorList>
    </citation>
    <scope>IDENTIFICATION</scope>
    <source>
        <strain evidence="5">JP 163 A</strain>
    </source>
</reference>
<dbReference type="InterPro" id="IPR003599">
    <property type="entry name" value="Ig_sub"/>
</dbReference>
<feature type="signal peptide" evidence="3">
    <location>
        <begin position="1"/>
        <end position="20"/>
    </location>
</feature>
<dbReference type="PROSITE" id="PS50835">
    <property type="entry name" value="IG_LIKE"/>
    <property type="match status" value="1"/>
</dbReference>
<dbReference type="PANTHER" id="PTHR23268:SF102">
    <property type="entry name" value="IMMUNOGLOBULIN V-SET DOMAIN-CONTAINING PROTEIN"/>
    <property type="match status" value="1"/>
</dbReference>
<accession>A0A3B5Q784</accession>
<feature type="chain" id="PRO_5017422321" description="Ig-like domain-containing protein" evidence="3">
    <location>
        <begin position="21"/>
        <end position="157"/>
    </location>
</feature>
<evidence type="ECO:0000256" key="2">
    <source>
        <dbReference type="ARBA" id="ARBA00022859"/>
    </source>
</evidence>
<name>A0A3B5Q784_XIPMA</name>
<keyword evidence="2" id="KW-0391">Immunity</keyword>
<evidence type="ECO:0000313" key="6">
    <source>
        <dbReference type="Proteomes" id="UP000002852"/>
    </source>
</evidence>
<dbReference type="OMA" id="CVTIMIR"/>
<keyword evidence="1 3" id="KW-0732">Signal</keyword>
<dbReference type="STRING" id="8083.ENSXMAP00000025896"/>
<sequence>MVPAALIKLSAALLWLGADQSKNSVDQIPAALIKEPGESVQINCNHSNTNFYMIQWYKQPPGKTDMTLLGYARYSTQTVEDQFQNLYNVTGSGQSLSSLVIPKLRQSEDSAVYFCAASDAQYCMKPQAPTKTLTDTRGAIIHLLMAARDTGKPQRRD</sequence>
<dbReference type="Ensembl" id="ENSXMAT00000024595.1">
    <property type="protein sequence ID" value="ENSXMAP00000025896.1"/>
    <property type="gene ID" value="ENSXMAG00000027205.1"/>
</dbReference>
<reference evidence="6" key="1">
    <citation type="submission" date="2012-01" db="EMBL/GenBank/DDBJ databases">
        <authorList>
            <person name="Walter R."/>
            <person name="Schartl M."/>
            <person name="Warren W."/>
        </authorList>
    </citation>
    <scope>NUCLEOTIDE SEQUENCE [LARGE SCALE GENOMIC DNA]</scope>
    <source>
        <strain evidence="6">JP 163 A</strain>
    </source>
</reference>
<dbReference type="Proteomes" id="UP000002852">
    <property type="component" value="Unassembled WGS sequence"/>
</dbReference>
<dbReference type="SMART" id="SM00409">
    <property type="entry name" value="IG"/>
    <property type="match status" value="1"/>
</dbReference>
<dbReference type="GO" id="GO:0007166">
    <property type="term" value="P:cell surface receptor signaling pathway"/>
    <property type="evidence" value="ECO:0007669"/>
    <property type="project" value="TreeGrafter"/>
</dbReference>
<dbReference type="InterPro" id="IPR013783">
    <property type="entry name" value="Ig-like_fold"/>
</dbReference>
<protein>
    <recommendedName>
        <fullName evidence="4">Ig-like domain-containing protein</fullName>
    </recommendedName>
</protein>
<dbReference type="Gene3D" id="2.60.40.10">
    <property type="entry name" value="Immunoglobulins"/>
    <property type="match status" value="1"/>
</dbReference>
<dbReference type="AlphaFoldDB" id="A0A3B5Q784"/>
<reference evidence="6" key="2">
    <citation type="journal article" date="2013" name="Nat. Genet.">
        <title>The genome of the platyfish, Xiphophorus maculatus, provides insights into evolutionary adaptation and several complex traits.</title>
        <authorList>
            <person name="Schartl M."/>
            <person name="Walter R.B."/>
            <person name="Shen Y."/>
            <person name="Garcia T."/>
            <person name="Catchen J."/>
            <person name="Amores A."/>
            <person name="Braasch I."/>
            <person name="Chalopin D."/>
            <person name="Volff J.N."/>
            <person name="Lesch K.P."/>
            <person name="Bisazza A."/>
            <person name="Minx P."/>
            <person name="Hillier L."/>
            <person name="Wilson R.K."/>
            <person name="Fuerstenberg S."/>
            <person name="Boore J."/>
            <person name="Searle S."/>
            <person name="Postlethwait J.H."/>
            <person name="Warren W.C."/>
        </authorList>
    </citation>
    <scope>NUCLEOTIDE SEQUENCE [LARGE SCALE GENOMIC DNA]</scope>
    <source>
        <strain evidence="6">JP 163 A</strain>
    </source>
</reference>
<feature type="domain" description="Ig-like" evidence="4">
    <location>
        <begin position="23"/>
        <end position="134"/>
    </location>
</feature>